<dbReference type="Proteomes" id="UP000005226">
    <property type="component" value="Chromosome 3"/>
</dbReference>
<dbReference type="Ensembl" id="ENSTRUT00000027631.3">
    <property type="protein sequence ID" value="ENSTRUP00000027522.3"/>
    <property type="gene ID" value="ENSTRUG00000010893.3"/>
</dbReference>
<feature type="region of interest" description="Disordered" evidence="1">
    <location>
        <begin position="731"/>
        <end position="757"/>
    </location>
</feature>
<evidence type="ECO:0000313" key="2">
    <source>
        <dbReference type="Ensembl" id="ENSTRUP00000027522.3"/>
    </source>
</evidence>
<accession>H2TS64</accession>
<sequence>MMFRSFPPDFIALRFTKNLSPDKINLSTLKGEGQLSNLELDEEVLQNMLDLPTWLAVTRVYCNKAAIRIQWTKLKTSPICLFLDKVEVEMRTCEEPRPPNGPSPIAITAGQSEYGFAEKVVEGMSVRINSITIKVQARAFHASFELWQLQGNSLNPKWQRSDLRYTRVTDPKRGEVLTFKEINWQSLRIEADAIESDDQDLGSTPLRLITNQGRIRIALKRRVKDCNVLASKLFFILDDLLWVLTDSQLKAIIHYAKSLSEAMEKSAQQRKSRTAESLQVLVALNPPPAHTGTPSSTSQYFDHYDVKESSYHTFVSRLDLHICNDSSSVDEDEPPPPGLQGAMQLTFRKLGFDYYPVHRPGEIDSISGCSFPRGFVKNISTFIQVSTRSRQNKKTQALLSCNRKVLRLPDNVPAVHLQFTEYYFPDNPYISVPTSNLYAQVNGLQFTVDPPSVLWISLFSRGLLQTLDQVKAFYHLQDSNKADEHIDIRMDAAQLKLIIPLDSSILDHPERPQSLSGTVPQMVLSNTRYCPHGSRADLNSTFHRFASSSFFRPTPPCPYPRDQSAFHAVPAAFLQHCQETECQPLDIKQLRSQDVWSLSLSRVTLGFDGARQLPKSRTQPFVESFAMSLWMCQPSAFKNGSSSTPKQEDTLFASVHLMVHVITPVKMWLNHYQYVALLRMKDSMARLVAELSRNLQCVKKVDSQKIKASSVCFALLVDSSEVGLLLPAACSEPEEEVPHSPETETPSMTDSDISPTHQSADMSSVLLLLLSEIACTLEVSGEDQVVAVEVLNMSPVQMGNIRVSDLLAGLLQAPSRPVPKHRSRSSPVLCMRTEMGPSAARHSALAESMGFMDMTVQDCKAELLSSTVANIGPFLEDEFSAESPPMRLHMRNISITIKDDNPKIYPTAPQPVPASFIVDQLLLERGEDGIMRLKGEQIRLFLKLETGFVSCRFAGMFPKTSLPVKQKCECGLHCFCSRRN</sequence>
<dbReference type="InterPro" id="IPR026728">
    <property type="entry name" value="BLTP3A/B"/>
</dbReference>
<dbReference type="Pfam" id="PF24917">
    <property type="entry name" value="BLTP3A_B"/>
    <property type="match status" value="3"/>
</dbReference>
<dbReference type="AlphaFoldDB" id="H2TS64"/>
<gene>
    <name evidence="2" type="primary">bltp3a</name>
</gene>
<keyword evidence="3" id="KW-1185">Reference proteome</keyword>
<dbReference type="HOGENOM" id="CLU_004782_0_0_1"/>
<feature type="compositionally biased region" description="Polar residues" evidence="1">
    <location>
        <begin position="748"/>
        <end position="757"/>
    </location>
</feature>
<dbReference type="GeneTree" id="ENSGT00600000084428"/>
<reference evidence="2" key="3">
    <citation type="submission" date="2025-09" db="UniProtKB">
        <authorList>
            <consortium name="Ensembl"/>
        </authorList>
    </citation>
    <scope>IDENTIFICATION</scope>
</reference>
<evidence type="ECO:0000313" key="3">
    <source>
        <dbReference type="Proteomes" id="UP000005226"/>
    </source>
</evidence>
<name>H2TS64_TAKRU</name>
<dbReference type="PANTHER" id="PTHR22774:SF15">
    <property type="entry name" value="BRIDGE-LIKE LIPID TRANSFER PROTEIN FAMILY MEMBER 3A"/>
    <property type="match status" value="1"/>
</dbReference>
<proteinExistence type="predicted"/>
<dbReference type="PANTHER" id="PTHR22774">
    <property type="entry name" value="CHOREIN N-TERMINAL DOMAIN-CONTAINING PROTEIN"/>
    <property type="match status" value="1"/>
</dbReference>
<evidence type="ECO:0000256" key="1">
    <source>
        <dbReference type="SAM" id="MobiDB-lite"/>
    </source>
</evidence>
<reference evidence="2 3" key="1">
    <citation type="journal article" date="2011" name="Genome Biol. Evol.">
        <title>Integration of the genetic map and genome assembly of fugu facilitates insights into distinct features of genome evolution in teleosts and mammals.</title>
        <authorList>
            <person name="Kai W."/>
            <person name="Kikuchi K."/>
            <person name="Tohari S."/>
            <person name="Chew A.K."/>
            <person name="Tay A."/>
            <person name="Fujiwara A."/>
            <person name="Hosoya S."/>
            <person name="Suetake H."/>
            <person name="Naruse K."/>
            <person name="Brenner S."/>
            <person name="Suzuki Y."/>
            <person name="Venkatesh B."/>
        </authorList>
    </citation>
    <scope>NUCLEOTIDE SEQUENCE [LARGE SCALE GENOMIC DNA]</scope>
</reference>
<protein>
    <submittedName>
        <fullName evidence="2">Bridge-like lipid transfer protein family member 3A</fullName>
    </submittedName>
</protein>
<reference evidence="2" key="2">
    <citation type="submission" date="2025-08" db="UniProtKB">
        <authorList>
            <consortium name="Ensembl"/>
        </authorList>
    </citation>
    <scope>IDENTIFICATION</scope>
</reference>
<organism evidence="2 3">
    <name type="scientific">Takifugu rubripes</name>
    <name type="common">Japanese pufferfish</name>
    <name type="synonym">Fugu rubripes</name>
    <dbReference type="NCBI Taxonomy" id="31033"/>
    <lineage>
        <taxon>Eukaryota</taxon>
        <taxon>Metazoa</taxon>
        <taxon>Chordata</taxon>
        <taxon>Craniata</taxon>
        <taxon>Vertebrata</taxon>
        <taxon>Euteleostomi</taxon>
        <taxon>Actinopterygii</taxon>
        <taxon>Neopterygii</taxon>
        <taxon>Teleostei</taxon>
        <taxon>Neoteleostei</taxon>
        <taxon>Acanthomorphata</taxon>
        <taxon>Eupercaria</taxon>
        <taxon>Tetraodontiformes</taxon>
        <taxon>Tetradontoidea</taxon>
        <taxon>Tetraodontidae</taxon>
        <taxon>Takifugu</taxon>
    </lineage>
</organism>